<evidence type="ECO:0000256" key="3">
    <source>
        <dbReference type="SAM" id="MobiDB-lite"/>
    </source>
</evidence>
<name>A0A835ZN83_SHEEP</name>
<organism evidence="4 5">
    <name type="scientific">Ovis aries</name>
    <name type="common">Sheep</name>
    <dbReference type="NCBI Taxonomy" id="9940"/>
    <lineage>
        <taxon>Eukaryota</taxon>
        <taxon>Metazoa</taxon>
        <taxon>Chordata</taxon>
        <taxon>Craniata</taxon>
        <taxon>Vertebrata</taxon>
        <taxon>Euteleostomi</taxon>
        <taxon>Mammalia</taxon>
        <taxon>Eutheria</taxon>
        <taxon>Laurasiatheria</taxon>
        <taxon>Artiodactyla</taxon>
        <taxon>Ruminantia</taxon>
        <taxon>Pecora</taxon>
        <taxon>Bovidae</taxon>
        <taxon>Caprinae</taxon>
        <taxon>Ovis</taxon>
    </lineage>
</organism>
<proteinExistence type="predicted"/>
<dbReference type="EMBL" id="JAEMGP010000023">
    <property type="protein sequence ID" value="KAG5195554.1"/>
    <property type="molecule type" value="Genomic_DNA"/>
</dbReference>
<gene>
    <name evidence="4" type="ORF">JEQ12_011849</name>
</gene>
<feature type="region of interest" description="Disordered" evidence="3">
    <location>
        <begin position="1"/>
        <end position="27"/>
    </location>
</feature>
<protein>
    <recommendedName>
        <fullName evidence="6">Coiled-coil domain-containing protein 102B</fullName>
    </recommendedName>
</protein>
<comment type="caution">
    <text evidence="4">The sequence shown here is derived from an EMBL/GenBank/DDBJ whole genome shotgun (WGS) entry which is preliminary data.</text>
</comment>
<dbReference type="PANTHER" id="PTHR46292">
    <property type="entry name" value="COILED-COIL DOMAIN-CONTAINING PROTEIN 102A"/>
    <property type="match status" value="1"/>
</dbReference>
<evidence type="ECO:0000256" key="2">
    <source>
        <dbReference type="SAM" id="Coils"/>
    </source>
</evidence>
<evidence type="ECO:0000313" key="5">
    <source>
        <dbReference type="Proteomes" id="UP000664991"/>
    </source>
</evidence>
<reference evidence="4 5" key="1">
    <citation type="submission" date="2020-12" db="EMBL/GenBank/DDBJ databases">
        <title>De novo assembly of Tibetan sheep genome.</title>
        <authorList>
            <person name="Li X."/>
        </authorList>
    </citation>
    <scope>NUCLEOTIDE SEQUENCE [LARGE SCALE GENOMIC DNA]</scope>
    <source>
        <tissue evidence="4">Heart</tissue>
    </source>
</reference>
<feature type="region of interest" description="Disordered" evidence="3">
    <location>
        <begin position="61"/>
        <end position="92"/>
    </location>
</feature>
<sequence>MRSEIKQRKLGNSEKERNRKETSRPEKINMNLDSIHRLIEETHLFGMQQSGLVRSSCDLAAPAPARGDPRSSCPSPLGPQSPAALSGHAPSWSTSEWDIGAELRLRELEEVKARAAQMEKTMRWWSDCTANWREKWSKVRAERNSAREEGRQLRIKLDMAVKELSALKKKQPLPHPAEATQDRKLPGFPEVARAQRHPLQIGSKTCESIRECLGKREFPTKENANSKEGSLIIDPLKLSEGMKLSLDCPDLFKNGVSENCTVRPGLRLQAINLPLENEVPELSALQGHLDDFQKVLWKEREMRLSLEKEIERLESALSVWKWKYEELKESKAKSLKQFDILHGQHKNEMEEVSGLIREESKSQNSNDRVVYELRAELERLQAENTSEWDKRELLEKEKQGLERENRRKRECDKFCVNMLEYDKSESFKLFQKEEKQEVSKGPLCLVSCRSFVSVIRAVDLIFQNMHEKTLDISGIIHITFLNGTIMVPLYGQFQITRNAMELVDLQHAYCKLSRQYQAKTAELTRANNLVDQNEAEVKKLRLQVEELKWGLNQKEDKKYALECESTAFDLRKYLPIFVPIVTSKDKRNGLEFKDDAFGCETVVLQSSNV</sequence>
<evidence type="ECO:0000256" key="1">
    <source>
        <dbReference type="ARBA" id="ARBA00023054"/>
    </source>
</evidence>
<evidence type="ECO:0008006" key="6">
    <source>
        <dbReference type="Google" id="ProtNLM"/>
    </source>
</evidence>
<dbReference type="PANTHER" id="PTHR46292:SF2">
    <property type="entry name" value="COILED-COIL DOMAIN-CONTAINING PROTEIN 102B"/>
    <property type="match status" value="1"/>
</dbReference>
<evidence type="ECO:0000313" key="4">
    <source>
        <dbReference type="EMBL" id="KAG5195554.1"/>
    </source>
</evidence>
<feature type="coiled-coil region" evidence="2">
    <location>
        <begin position="516"/>
        <end position="557"/>
    </location>
</feature>
<accession>A0A835ZN83</accession>
<keyword evidence="1 2" id="KW-0175">Coiled coil</keyword>
<dbReference type="Proteomes" id="UP000664991">
    <property type="component" value="Unassembled WGS sequence"/>
</dbReference>
<dbReference type="AlphaFoldDB" id="A0A835ZN83"/>
<feature type="coiled-coil region" evidence="2">
    <location>
        <begin position="296"/>
        <end position="330"/>
    </location>
</feature>